<evidence type="ECO:0000313" key="3">
    <source>
        <dbReference type="EMBL" id="KAG0580224.1"/>
    </source>
</evidence>
<dbReference type="EMBL" id="CM026424">
    <property type="protein sequence ID" value="KAG0580224.1"/>
    <property type="molecule type" value="Genomic_DNA"/>
</dbReference>
<organism evidence="3 4">
    <name type="scientific">Ceratodon purpureus</name>
    <name type="common">Fire moss</name>
    <name type="synonym">Dicranum purpureum</name>
    <dbReference type="NCBI Taxonomy" id="3225"/>
    <lineage>
        <taxon>Eukaryota</taxon>
        <taxon>Viridiplantae</taxon>
        <taxon>Streptophyta</taxon>
        <taxon>Embryophyta</taxon>
        <taxon>Bryophyta</taxon>
        <taxon>Bryophytina</taxon>
        <taxon>Bryopsida</taxon>
        <taxon>Dicranidae</taxon>
        <taxon>Pseudoditrichales</taxon>
        <taxon>Ditrichaceae</taxon>
        <taxon>Ceratodon</taxon>
    </lineage>
</organism>
<dbReference type="Proteomes" id="UP000822688">
    <property type="component" value="Chromosome 4"/>
</dbReference>
<reference evidence="3" key="1">
    <citation type="submission" date="2020-06" db="EMBL/GenBank/DDBJ databases">
        <title>WGS assembly of Ceratodon purpureus strain R40.</title>
        <authorList>
            <person name="Carey S.B."/>
            <person name="Jenkins J."/>
            <person name="Shu S."/>
            <person name="Lovell J.T."/>
            <person name="Sreedasyam A."/>
            <person name="Maumus F."/>
            <person name="Tiley G.P."/>
            <person name="Fernandez-Pozo N."/>
            <person name="Barry K."/>
            <person name="Chen C."/>
            <person name="Wang M."/>
            <person name="Lipzen A."/>
            <person name="Daum C."/>
            <person name="Saski C.A."/>
            <person name="Payton A.C."/>
            <person name="Mcbreen J.C."/>
            <person name="Conrad R.E."/>
            <person name="Kollar L.M."/>
            <person name="Olsson S."/>
            <person name="Huttunen S."/>
            <person name="Landis J.B."/>
            <person name="Wickett N.J."/>
            <person name="Johnson M.G."/>
            <person name="Rensing S.A."/>
            <person name="Grimwood J."/>
            <person name="Schmutz J."/>
            <person name="Mcdaniel S.F."/>
        </authorList>
    </citation>
    <scope>NUCLEOTIDE SEQUENCE</scope>
    <source>
        <strain evidence="3">R40</strain>
    </source>
</reference>
<sequence>MPVPRRRRPGGVVSRRKRRHSLSQGERLAPGSDEDHLRRGVTLQTQERRLRSWGWCSVGPSFAGEGSGGEGHRHCRARIRPYDSHSDGASIFHLVLFASGHLHVCLLLSFWGFRFAGGLRQRQFSSEVERTALSH</sequence>
<comment type="caution">
    <text evidence="3">The sequence shown here is derived from an EMBL/GenBank/DDBJ whole genome shotgun (WGS) entry which is preliminary data.</text>
</comment>
<evidence type="ECO:0000256" key="1">
    <source>
        <dbReference type="SAM" id="MobiDB-lite"/>
    </source>
</evidence>
<keyword evidence="4" id="KW-1185">Reference proteome</keyword>
<keyword evidence="2" id="KW-0472">Membrane</keyword>
<keyword evidence="2" id="KW-1133">Transmembrane helix</keyword>
<accession>A0A8T0I982</accession>
<dbReference type="AlphaFoldDB" id="A0A8T0I982"/>
<proteinExistence type="predicted"/>
<feature type="compositionally biased region" description="Basic residues" evidence="1">
    <location>
        <begin position="1"/>
        <end position="21"/>
    </location>
</feature>
<feature type="transmembrane region" description="Helical" evidence="2">
    <location>
        <begin position="91"/>
        <end position="113"/>
    </location>
</feature>
<keyword evidence="2" id="KW-0812">Transmembrane</keyword>
<protein>
    <submittedName>
        <fullName evidence="3">Uncharacterized protein</fullName>
    </submittedName>
</protein>
<evidence type="ECO:0000313" key="4">
    <source>
        <dbReference type="Proteomes" id="UP000822688"/>
    </source>
</evidence>
<gene>
    <name evidence="3" type="ORF">KC19_4G158100</name>
</gene>
<evidence type="ECO:0000256" key="2">
    <source>
        <dbReference type="SAM" id="Phobius"/>
    </source>
</evidence>
<feature type="region of interest" description="Disordered" evidence="1">
    <location>
        <begin position="1"/>
        <end position="41"/>
    </location>
</feature>
<name>A0A8T0I982_CERPU</name>